<dbReference type="OrthoDB" id="4088010at2"/>
<proteinExistence type="predicted"/>
<evidence type="ECO:0000313" key="3">
    <source>
        <dbReference type="EMBL" id="RDU38930.1"/>
    </source>
</evidence>
<dbReference type="Pfam" id="PF14461">
    <property type="entry name" value="Prok-E2_B"/>
    <property type="match status" value="1"/>
</dbReference>
<dbReference type="SUPFAM" id="SSF69572">
    <property type="entry name" value="Activating enzymes of the ubiquitin-like proteins"/>
    <property type="match status" value="1"/>
</dbReference>
<dbReference type="EMBL" id="QNQT01000001">
    <property type="protein sequence ID" value="RDU38930.1"/>
    <property type="molecule type" value="Genomic_DNA"/>
</dbReference>
<name>A0A3D8GWU9_9BACI</name>
<dbReference type="Pfam" id="PF00899">
    <property type="entry name" value="ThiF"/>
    <property type="match status" value="1"/>
</dbReference>
<dbReference type="RefSeq" id="WP_115450844.1">
    <property type="nucleotide sequence ID" value="NZ_QNQT01000001.1"/>
</dbReference>
<dbReference type="InterPro" id="IPR032701">
    <property type="entry name" value="Prok-E2_B_dom"/>
</dbReference>
<reference evidence="3 4" key="1">
    <citation type="submission" date="2018-07" db="EMBL/GenBank/DDBJ databases">
        <title>Bacillus sp. YLB-04 draft genome sequence.</title>
        <authorList>
            <person name="Yu L."/>
            <person name="Tang X."/>
        </authorList>
    </citation>
    <scope>NUCLEOTIDE SEQUENCE [LARGE SCALE GENOMIC DNA]</scope>
    <source>
        <strain evidence="3 4">YLB-04</strain>
    </source>
</reference>
<dbReference type="Gene3D" id="3.40.50.720">
    <property type="entry name" value="NAD(P)-binding Rossmann-like Domain"/>
    <property type="match status" value="1"/>
</dbReference>
<dbReference type="AlphaFoldDB" id="A0A3D8GWU9"/>
<gene>
    <name evidence="3" type="ORF">DRW41_05080</name>
</gene>
<dbReference type="GO" id="GO:0008641">
    <property type="term" value="F:ubiquitin-like modifier activating enzyme activity"/>
    <property type="evidence" value="ECO:0007669"/>
    <property type="project" value="InterPro"/>
</dbReference>
<organism evidence="3 4">
    <name type="scientific">Neobacillus piezotolerans</name>
    <dbReference type="NCBI Taxonomy" id="2259171"/>
    <lineage>
        <taxon>Bacteria</taxon>
        <taxon>Bacillati</taxon>
        <taxon>Bacillota</taxon>
        <taxon>Bacilli</taxon>
        <taxon>Bacillales</taxon>
        <taxon>Bacillaceae</taxon>
        <taxon>Neobacillus</taxon>
    </lineage>
</organism>
<evidence type="ECO:0000259" key="2">
    <source>
        <dbReference type="Pfam" id="PF14461"/>
    </source>
</evidence>
<protein>
    <submittedName>
        <fullName evidence="3">Uncharacterized protein</fullName>
    </submittedName>
</protein>
<evidence type="ECO:0000313" key="4">
    <source>
        <dbReference type="Proteomes" id="UP000257144"/>
    </source>
</evidence>
<evidence type="ECO:0000259" key="1">
    <source>
        <dbReference type="Pfam" id="PF00899"/>
    </source>
</evidence>
<keyword evidence="4" id="KW-1185">Reference proteome</keyword>
<dbReference type="InterPro" id="IPR000594">
    <property type="entry name" value="ThiF_NAD_FAD-bd"/>
</dbReference>
<accession>A0A3D8GWU9</accession>
<dbReference type="Proteomes" id="UP000257144">
    <property type="component" value="Unassembled WGS sequence"/>
</dbReference>
<sequence length="610" mass="68673">MTINLEDVKAELDEIDQNLISSFNILSGVDSEKYSGCINLAEIGIEICGKPAILTVGFPKNFPNEIPKFYDSNNLFGDIPHKLANGFLCFTRNESLLIDERYPASILLNCLEKVIKLIEDGVKGENKEDYVKEFEVYWPSILTIYAHIDTTVLTVRELNLWNMKVDKKHLLVAAEKVGLLDDTINNIFGLDVGKATKYRCIYLPLNEGAFILPPVNKKWSFADLKGNIFSNLSEESKKEFNRIVNRPVKGVHPIFEYVIVGLANSNGSVSLFGCGIDGNIINLKSLKKKGKVKKQIHPFVIKPKEANLYPATIKRWHPEYIINRTGGNRNLKDKHILIAGLGSVGSEVAMRFAKAGVKKLTLVDFDYMAFENVHRHALGIDQVFLATDEIFLERPKVWGLKAEINRKYPFTEVEVHLKSIFTIMDEVNISKNDIDLIVIAIGSPNSEMRINKKLLGLPDPPPTIYTWVEPLGIGGHTLVTLNGEKEGCYQCLFKTNEELPIYNRSAFAQPGQDFSKSITGCGSVFTPYNFLDSERSAMLTVETGIKVLIGKLNGNPLLSWKGEDSLFKEYGYKTTIRYTFSSEALNERKYSYKRNDCSVCSNEGVDMHRQ</sequence>
<comment type="caution">
    <text evidence="3">The sequence shown here is derived from an EMBL/GenBank/DDBJ whole genome shotgun (WGS) entry which is preliminary data.</text>
</comment>
<dbReference type="InterPro" id="IPR035985">
    <property type="entry name" value="Ubiquitin-activating_enz"/>
</dbReference>
<feature type="domain" description="THIF-type NAD/FAD binding fold" evidence="1">
    <location>
        <begin position="326"/>
        <end position="497"/>
    </location>
</feature>
<feature type="domain" description="Prokaryotic E2 family B" evidence="2">
    <location>
        <begin position="46"/>
        <end position="140"/>
    </location>
</feature>